<accession>A0A7Y0FRM0</accession>
<dbReference type="AlphaFoldDB" id="A0A7Y0FRM0"/>
<gene>
    <name evidence="1" type="ORF">HHL23_08520</name>
</gene>
<dbReference type="Proteomes" id="UP000544054">
    <property type="component" value="Unassembled WGS sequence"/>
</dbReference>
<evidence type="ECO:0000313" key="1">
    <source>
        <dbReference type="EMBL" id="NML69840.1"/>
    </source>
</evidence>
<comment type="caution">
    <text evidence="1">The sequence shown here is derived from an EMBL/GenBank/DDBJ whole genome shotgun (WGS) entry which is preliminary data.</text>
</comment>
<evidence type="ECO:0000313" key="2">
    <source>
        <dbReference type="Proteomes" id="UP000544054"/>
    </source>
</evidence>
<dbReference type="RefSeq" id="WP_169234389.1">
    <property type="nucleotide sequence ID" value="NZ_JABBGI010000009.1"/>
</dbReference>
<protein>
    <submittedName>
        <fullName evidence="1">Uncharacterized protein</fullName>
    </submittedName>
</protein>
<reference evidence="1 2" key="1">
    <citation type="submission" date="2020-04" db="EMBL/GenBank/DDBJ databases">
        <title>Chryseobacterium sp. RP-3-3 sp. nov., isolated from Jeju soil.</title>
        <authorList>
            <person name="Dahal R.H."/>
        </authorList>
    </citation>
    <scope>NUCLEOTIDE SEQUENCE [LARGE SCALE GENOMIC DNA]</scope>
    <source>
        <strain evidence="1 2">RP-3-3</strain>
    </source>
</reference>
<proteinExistence type="predicted"/>
<dbReference type="EMBL" id="JABBGI010000009">
    <property type="protein sequence ID" value="NML69840.1"/>
    <property type="molecule type" value="Genomic_DNA"/>
</dbReference>
<name>A0A7Y0FRM0_9FLAO</name>
<sequence>MSFQCIVKNTMAEMRNLSTAEIADLQNGIYKGVCLLGYYEKRDTPSPIIYHLSATPGTDDGGSIIETGGIKLEHNFAHDLDVRYFGVKGNGTYNDTSFVLPYFNYVNVNNLFWVIPGGFKVVVKQPFEIKTSGRCDGKFILTNVNGDVAITIARRFAGEAINTANWYQEMLRGTLDVGFINEGFANLHFYSTEILIERDGVPGDPYTKREFVRSNGGKLTTPLVCTYKDKTKLTVTKYILEDSITIDNLNIETAGNLNTNRYLLVSRDNVTLNYPQVINKISKAGDPNNVGVGGTALEINTCADIIVNCPFVKGFKRDGVGYGIANYESIGVVINDGNVIECRHGYTGRNSVDVTINRGVWEEGIDDHWTDRFTANEPILKTGLELAAFQFAGNDITLNSPRVDGKARLFFGIRADTPSLGGIVNINNPIFNTYSVKDIYMFALTSPGGIVTPPAFTTRPIFPERVNIISPIINTDATEIYCYNLGAINTEYTNVKHLKITDTILTAKPESSYIAALIIKDSVNQKDYNTTVEIEGRLTTNVTNTISAYVHSRNNNDYNNRADIFLTNCFGYKKFRFSGMSVKNVIVESGEMNNFENDNSTAELNISNIQFKNVEWKGGSIDKLSHALFQNCVFTGNYVFPSANSVSLVNNVKYAGISGLPVNIVNSMNPPFA</sequence>
<keyword evidence="2" id="KW-1185">Reference proteome</keyword>
<organism evidence="1 2">
    <name type="scientific">Chryseobacterium antibioticum</name>
    <dbReference type="NCBI Taxonomy" id="2728847"/>
    <lineage>
        <taxon>Bacteria</taxon>
        <taxon>Pseudomonadati</taxon>
        <taxon>Bacteroidota</taxon>
        <taxon>Flavobacteriia</taxon>
        <taxon>Flavobacteriales</taxon>
        <taxon>Weeksellaceae</taxon>
        <taxon>Chryseobacterium group</taxon>
        <taxon>Chryseobacterium</taxon>
    </lineage>
</organism>